<dbReference type="EC" id="3.4.19.12" evidence="3"/>
<evidence type="ECO:0000313" key="5">
    <source>
        <dbReference type="EMBL" id="CAK0872783.1"/>
    </source>
</evidence>
<protein>
    <recommendedName>
        <fullName evidence="3">Ubiquitin thioesterase OTU</fullName>
        <ecNumber evidence="3">3.4.19.12</ecNumber>
    </recommendedName>
</protein>
<dbReference type="EMBL" id="CAUYUJ010017201">
    <property type="protein sequence ID" value="CAK0872783.1"/>
    <property type="molecule type" value="Genomic_DNA"/>
</dbReference>
<evidence type="ECO:0000256" key="2">
    <source>
        <dbReference type="ARBA" id="ARBA00022801"/>
    </source>
</evidence>
<gene>
    <name evidence="5" type="ORF">PCOR1329_LOCUS58149</name>
</gene>
<sequence length="106" mass="11214">MAAGVSEEEDEDMARAIAMSMGQSIGASPPAAAPPGGGEERIVRRVIPADNSCLFNAVAYALEGGATDRAQQLRETVAALVLSDPVRWTEAELDGRPPDDYADWIQ</sequence>
<name>A0ABN9VL29_9DINO</name>
<feature type="compositionally biased region" description="Acidic residues" evidence="4">
    <location>
        <begin position="1"/>
        <end position="12"/>
    </location>
</feature>
<dbReference type="Pfam" id="PF02809">
    <property type="entry name" value="UIM"/>
    <property type="match status" value="1"/>
</dbReference>
<keyword evidence="3" id="KW-0963">Cytoplasm</keyword>
<comment type="catalytic activity">
    <reaction evidence="1 3">
        <text>Thiol-dependent hydrolysis of ester, thioester, amide, peptide and isopeptide bonds formed by the C-terminal Gly of ubiquitin (a 76-residue protein attached to proteins as an intracellular targeting signal).</text>
        <dbReference type="EC" id="3.4.19.12"/>
    </reaction>
</comment>
<dbReference type="PROSITE" id="PS50330">
    <property type="entry name" value="UIM"/>
    <property type="match status" value="1"/>
</dbReference>
<dbReference type="Proteomes" id="UP001189429">
    <property type="component" value="Unassembled WGS sequence"/>
</dbReference>
<evidence type="ECO:0000313" key="6">
    <source>
        <dbReference type="Proteomes" id="UP001189429"/>
    </source>
</evidence>
<dbReference type="InterPro" id="IPR003903">
    <property type="entry name" value="UIM_dom"/>
</dbReference>
<accession>A0ABN9VL29</accession>
<comment type="function">
    <text evidence="3">Hydrolase that can remove conjugated ubiquitin from proteins and may therefore play an important regulatory role at the level of protein turnover by preventing degradation.</text>
</comment>
<keyword evidence="2 3" id="KW-0378">Hydrolase</keyword>
<feature type="non-terminal residue" evidence="5">
    <location>
        <position position="106"/>
    </location>
</feature>
<organism evidence="5 6">
    <name type="scientific">Prorocentrum cordatum</name>
    <dbReference type="NCBI Taxonomy" id="2364126"/>
    <lineage>
        <taxon>Eukaryota</taxon>
        <taxon>Sar</taxon>
        <taxon>Alveolata</taxon>
        <taxon>Dinophyceae</taxon>
        <taxon>Prorocentrales</taxon>
        <taxon>Prorocentraceae</taxon>
        <taxon>Prorocentrum</taxon>
    </lineage>
</organism>
<dbReference type="Gene3D" id="3.90.70.80">
    <property type="match status" value="1"/>
</dbReference>
<feature type="region of interest" description="Disordered" evidence="4">
    <location>
        <begin position="1"/>
        <end position="39"/>
    </location>
</feature>
<keyword evidence="3" id="KW-0833">Ubl conjugation pathway</keyword>
<comment type="subcellular location">
    <subcellularLocation>
        <location evidence="3">Cytoplasm</location>
    </subcellularLocation>
</comment>
<reference evidence="5" key="1">
    <citation type="submission" date="2023-10" db="EMBL/GenBank/DDBJ databases">
        <authorList>
            <person name="Chen Y."/>
            <person name="Shah S."/>
            <person name="Dougan E. K."/>
            <person name="Thang M."/>
            <person name="Chan C."/>
        </authorList>
    </citation>
    <scope>NUCLEOTIDE SEQUENCE [LARGE SCALE GENOMIC DNA]</scope>
</reference>
<keyword evidence="3" id="KW-0645">Protease</keyword>
<dbReference type="PANTHER" id="PTHR13312">
    <property type="entry name" value="HIV-INDUCED PROTEIN-7-LIKE PROTEASE"/>
    <property type="match status" value="1"/>
</dbReference>
<proteinExistence type="predicted"/>
<keyword evidence="3" id="KW-0788">Thiol protease</keyword>
<evidence type="ECO:0000256" key="1">
    <source>
        <dbReference type="ARBA" id="ARBA00000707"/>
    </source>
</evidence>
<comment type="caution">
    <text evidence="5">The sequence shown here is derived from an EMBL/GenBank/DDBJ whole genome shotgun (WGS) entry which is preliminary data.</text>
</comment>
<evidence type="ECO:0000256" key="4">
    <source>
        <dbReference type="SAM" id="MobiDB-lite"/>
    </source>
</evidence>
<dbReference type="PANTHER" id="PTHR13312:SF0">
    <property type="entry name" value="UBIQUITIN THIOESTERASE OTU1"/>
    <property type="match status" value="1"/>
</dbReference>
<keyword evidence="6" id="KW-1185">Reference proteome</keyword>
<evidence type="ECO:0000256" key="3">
    <source>
        <dbReference type="RuleBase" id="RU367104"/>
    </source>
</evidence>